<protein>
    <submittedName>
        <fullName evidence="2">Transglutaminase-like enzyme, predicted cysteine protease</fullName>
    </submittedName>
</protein>
<evidence type="ECO:0000313" key="2">
    <source>
        <dbReference type="EMBL" id="KEZ19787.1"/>
    </source>
</evidence>
<dbReference type="AlphaFoldDB" id="A0A084EP95"/>
<sequence>MRLAIEATLDYEFTGPTDVLMAVEAAAMADQRIVEQSHIIDNAGPLTNLMGGSAIGRRTWTRSGTGRMLSRYKALVDVDRPAPDLFSLARSPLPSLPQDVLPFIWPSRYCEADRFVSFVCGHFEGLDGGPLVQALVGWVHDNLQYVPGSSDITTTAADTFVAQRGVCRDFAHLTAALIRARDIPARLVSVYAADLDPPDFHAVVEVWLDGAWHMVDATGLAPIEGMVRIAVGRDATDIAFMTIFGSAQMNEQAIHVTRMAESGDVTAP</sequence>
<reference evidence="2 3" key="1">
    <citation type="submission" date="2014-03" db="EMBL/GenBank/DDBJ databases">
        <title>Genome sequence of Sphingobium yanoikuyae B1.</title>
        <authorList>
            <person name="Gan H.M."/>
            <person name="Gan H.Y."/>
            <person name="Savka M.A."/>
        </authorList>
    </citation>
    <scope>NUCLEOTIDE SEQUENCE [LARGE SCALE GENOMIC DNA]</scope>
    <source>
        <strain evidence="2 3">B1</strain>
    </source>
</reference>
<comment type="caution">
    <text evidence="2">The sequence shown here is derived from an EMBL/GenBank/DDBJ whole genome shotgun (WGS) entry which is preliminary data.</text>
</comment>
<dbReference type="EMBL" id="JGVR01000007">
    <property type="protein sequence ID" value="KEZ19787.1"/>
    <property type="molecule type" value="Genomic_DNA"/>
</dbReference>
<dbReference type="SUPFAM" id="SSF54001">
    <property type="entry name" value="Cysteine proteinases"/>
    <property type="match status" value="1"/>
</dbReference>
<dbReference type="PATRIC" id="fig|13690.10.peg.1484"/>
<accession>A0A084EP95</accession>
<dbReference type="Proteomes" id="UP000028534">
    <property type="component" value="Unassembled WGS sequence"/>
</dbReference>
<dbReference type="GO" id="GO:0008233">
    <property type="term" value="F:peptidase activity"/>
    <property type="evidence" value="ECO:0007669"/>
    <property type="project" value="UniProtKB-KW"/>
</dbReference>
<dbReference type="Pfam" id="PF01841">
    <property type="entry name" value="Transglut_core"/>
    <property type="match status" value="1"/>
</dbReference>
<feature type="domain" description="Transglutaminase-like" evidence="1">
    <location>
        <begin position="159"/>
        <end position="219"/>
    </location>
</feature>
<gene>
    <name evidence="2" type="ORF">CP98_01437</name>
</gene>
<dbReference type="Gene3D" id="3.10.620.30">
    <property type="match status" value="1"/>
</dbReference>
<dbReference type="SMART" id="SM00460">
    <property type="entry name" value="TGc"/>
    <property type="match status" value="1"/>
</dbReference>
<dbReference type="GO" id="GO:0006508">
    <property type="term" value="P:proteolysis"/>
    <property type="evidence" value="ECO:0007669"/>
    <property type="project" value="UniProtKB-KW"/>
</dbReference>
<dbReference type="STRING" id="13690.AX777_13235"/>
<keyword evidence="2" id="KW-0645">Protease</keyword>
<evidence type="ECO:0000313" key="3">
    <source>
        <dbReference type="Proteomes" id="UP000028534"/>
    </source>
</evidence>
<dbReference type="eggNOG" id="COG1305">
    <property type="taxonomic scope" value="Bacteria"/>
</dbReference>
<dbReference type="Gene3D" id="2.60.40.2250">
    <property type="match status" value="1"/>
</dbReference>
<dbReference type="InterPro" id="IPR002931">
    <property type="entry name" value="Transglutaminase-like"/>
</dbReference>
<proteinExistence type="predicted"/>
<dbReference type="InterPro" id="IPR038765">
    <property type="entry name" value="Papain-like_cys_pep_sf"/>
</dbReference>
<dbReference type="PANTHER" id="PTHR33490">
    <property type="entry name" value="BLR5614 PROTEIN-RELATED"/>
    <property type="match status" value="1"/>
</dbReference>
<organism evidence="2 3">
    <name type="scientific">Sphingobium yanoikuyae</name>
    <name type="common">Sphingomonas yanoikuyae</name>
    <dbReference type="NCBI Taxonomy" id="13690"/>
    <lineage>
        <taxon>Bacteria</taxon>
        <taxon>Pseudomonadati</taxon>
        <taxon>Pseudomonadota</taxon>
        <taxon>Alphaproteobacteria</taxon>
        <taxon>Sphingomonadales</taxon>
        <taxon>Sphingomonadaceae</taxon>
        <taxon>Sphingobium</taxon>
    </lineage>
</organism>
<keyword evidence="2" id="KW-0378">Hydrolase</keyword>
<name>A0A084EP95_SPHYA</name>
<dbReference type="PANTHER" id="PTHR33490:SF12">
    <property type="entry name" value="BLL5557 PROTEIN"/>
    <property type="match status" value="1"/>
</dbReference>
<dbReference type="RefSeq" id="WP_037518289.1">
    <property type="nucleotide sequence ID" value="NZ_JGVR01000007.1"/>
</dbReference>
<evidence type="ECO:0000259" key="1">
    <source>
        <dbReference type="SMART" id="SM00460"/>
    </source>
</evidence>